<comment type="subcellular location">
    <subcellularLocation>
        <location evidence="1">Membrane</location>
        <topology evidence="1">Multi-pass membrane protein</topology>
    </subcellularLocation>
</comment>
<reference evidence="7" key="1">
    <citation type="submission" date="2020-10" db="EMBL/GenBank/DDBJ databases">
        <authorList>
            <person name="Gilroy R."/>
        </authorList>
    </citation>
    <scope>NUCLEOTIDE SEQUENCE</scope>
    <source>
        <strain evidence="7">ChiSxjej1B13-7958</strain>
    </source>
</reference>
<feature type="transmembrane region" description="Helical" evidence="6">
    <location>
        <begin position="44"/>
        <end position="63"/>
    </location>
</feature>
<dbReference type="InterPro" id="IPR001182">
    <property type="entry name" value="FtsW/RodA"/>
</dbReference>
<evidence type="ECO:0000256" key="2">
    <source>
        <dbReference type="ARBA" id="ARBA00022692"/>
    </source>
</evidence>
<evidence type="ECO:0000256" key="5">
    <source>
        <dbReference type="ARBA" id="ARBA00023136"/>
    </source>
</evidence>
<dbReference type="GO" id="GO:0005886">
    <property type="term" value="C:plasma membrane"/>
    <property type="evidence" value="ECO:0007669"/>
    <property type="project" value="TreeGrafter"/>
</dbReference>
<reference evidence="7" key="2">
    <citation type="journal article" date="2021" name="PeerJ">
        <title>Extensive microbial diversity within the chicken gut microbiome revealed by metagenomics and culture.</title>
        <authorList>
            <person name="Gilroy R."/>
            <person name="Ravi A."/>
            <person name="Getino M."/>
            <person name="Pursley I."/>
            <person name="Horton D.L."/>
            <person name="Alikhan N.F."/>
            <person name="Baker D."/>
            <person name="Gharbi K."/>
            <person name="Hall N."/>
            <person name="Watson M."/>
            <person name="Adriaenssens E.M."/>
            <person name="Foster-Nyarko E."/>
            <person name="Jarju S."/>
            <person name="Secka A."/>
            <person name="Antonio M."/>
            <person name="Oren A."/>
            <person name="Chaudhuri R.R."/>
            <person name="La Ragione R."/>
            <person name="Hildebrand F."/>
            <person name="Pallen M.J."/>
        </authorList>
    </citation>
    <scope>NUCLEOTIDE SEQUENCE</scope>
    <source>
        <strain evidence="7">ChiSxjej1B13-7958</strain>
    </source>
</reference>
<proteinExistence type="predicted"/>
<sequence>MLKIGERIVDYFRRADKLLWILITAISIYALLLLRTVPYSGSRSYFTTQFLAICIGYFGALILTGFDYRDLASLWWLAAGASILLLVYTHFAGFGIQSSGGLDTKAWITIPGVGLSFQTSELVKIVFILTFAKHISVVKEKGLLDHPLHVILLGAHALFPVGWMVLIQKDMGSAVVFFFMFLAVSFTAGVKLRWFAAVAAMLAVALPAAWNFGIIKDYQKTRLTSFLHLEDDPTGNGWQQIQGRISIGSGQLFGRGLGTAPRVQKGVVSIQESDYIFSVAAESLGFIGCCLVIALLLALMLRTLYVARHATDAMGTAICVGFFAMIAIQTISNLGMCLNLLPVMGVTLPFFSAGGSSSACLYFGFGLVESVAMHRISADHVKIHMNAYSKSTS</sequence>
<dbReference type="Proteomes" id="UP000824242">
    <property type="component" value="Unassembled WGS sequence"/>
</dbReference>
<feature type="transmembrane region" description="Helical" evidence="6">
    <location>
        <begin position="143"/>
        <end position="165"/>
    </location>
</feature>
<keyword evidence="2 6" id="KW-0812">Transmembrane</keyword>
<dbReference type="AlphaFoldDB" id="A0A9D1ANL4"/>
<evidence type="ECO:0000313" key="7">
    <source>
        <dbReference type="EMBL" id="HIR47719.1"/>
    </source>
</evidence>
<feature type="transmembrane region" description="Helical" evidence="6">
    <location>
        <begin position="171"/>
        <end position="188"/>
    </location>
</feature>
<keyword evidence="3" id="KW-0133">Cell shape</keyword>
<feature type="transmembrane region" description="Helical" evidence="6">
    <location>
        <begin position="108"/>
        <end position="131"/>
    </location>
</feature>
<evidence type="ECO:0000313" key="8">
    <source>
        <dbReference type="Proteomes" id="UP000824242"/>
    </source>
</evidence>
<dbReference type="Pfam" id="PF01098">
    <property type="entry name" value="FTSW_RODA_SPOVE"/>
    <property type="match status" value="1"/>
</dbReference>
<keyword evidence="5 6" id="KW-0472">Membrane</keyword>
<dbReference type="GO" id="GO:0051301">
    <property type="term" value="P:cell division"/>
    <property type="evidence" value="ECO:0007669"/>
    <property type="project" value="InterPro"/>
</dbReference>
<comment type="caution">
    <text evidence="7">The sequence shown here is derived from an EMBL/GenBank/DDBJ whole genome shotgun (WGS) entry which is preliminary data.</text>
</comment>
<evidence type="ECO:0000256" key="1">
    <source>
        <dbReference type="ARBA" id="ARBA00004141"/>
    </source>
</evidence>
<keyword evidence="4 6" id="KW-1133">Transmembrane helix</keyword>
<organism evidence="7 8">
    <name type="scientific">Candidatus Caccousia avicola</name>
    <dbReference type="NCBI Taxonomy" id="2840721"/>
    <lineage>
        <taxon>Bacteria</taxon>
        <taxon>Bacillati</taxon>
        <taxon>Bacillota</taxon>
        <taxon>Clostridia</taxon>
        <taxon>Eubacteriales</taxon>
        <taxon>Oscillospiraceae</taxon>
        <taxon>Oscillospiraceae incertae sedis</taxon>
        <taxon>Candidatus Caccousia</taxon>
    </lineage>
</organism>
<dbReference type="PANTHER" id="PTHR30474">
    <property type="entry name" value="CELL CYCLE PROTEIN"/>
    <property type="match status" value="1"/>
</dbReference>
<dbReference type="PANTHER" id="PTHR30474:SF1">
    <property type="entry name" value="PEPTIDOGLYCAN GLYCOSYLTRANSFERASE MRDB"/>
    <property type="match status" value="1"/>
</dbReference>
<feature type="transmembrane region" description="Helical" evidence="6">
    <location>
        <begin position="313"/>
        <end position="331"/>
    </location>
</feature>
<name>A0A9D1ANL4_9FIRM</name>
<evidence type="ECO:0000256" key="4">
    <source>
        <dbReference type="ARBA" id="ARBA00022989"/>
    </source>
</evidence>
<feature type="transmembrane region" description="Helical" evidence="6">
    <location>
        <begin position="275"/>
        <end position="301"/>
    </location>
</feature>
<feature type="transmembrane region" description="Helical" evidence="6">
    <location>
        <begin position="18"/>
        <end position="38"/>
    </location>
</feature>
<accession>A0A9D1ANL4</accession>
<evidence type="ECO:0000256" key="6">
    <source>
        <dbReference type="SAM" id="Phobius"/>
    </source>
</evidence>
<evidence type="ECO:0000256" key="3">
    <source>
        <dbReference type="ARBA" id="ARBA00022960"/>
    </source>
</evidence>
<feature type="transmembrane region" description="Helical" evidence="6">
    <location>
        <begin position="343"/>
        <end position="365"/>
    </location>
</feature>
<feature type="transmembrane region" description="Helical" evidence="6">
    <location>
        <begin position="195"/>
        <end position="215"/>
    </location>
</feature>
<dbReference type="EMBL" id="DVGZ01000095">
    <property type="protein sequence ID" value="HIR47719.1"/>
    <property type="molecule type" value="Genomic_DNA"/>
</dbReference>
<gene>
    <name evidence="7" type="ORF">IAB89_08725</name>
</gene>
<protein>
    <submittedName>
        <fullName evidence="7">FtsW/RodA/SpoVE family cell cycle protein</fullName>
    </submittedName>
</protein>
<feature type="transmembrane region" description="Helical" evidence="6">
    <location>
        <begin position="75"/>
        <end position="96"/>
    </location>
</feature>
<dbReference type="GO" id="GO:0032153">
    <property type="term" value="C:cell division site"/>
    <property type="evidence" value="ECO:0007669"/>
    <property type="project" value="TreeGrafter"/>
</dbReference>
<dbReference type="GO" id="GO:0015648">
    <property type="term" value="F:lipid-linked peptidoglycan transporter activity"/>
    <property type="evidence" value="ECO:0007669"/>
    <property type="project" value="TreeGrafter"/>
</dbReference>
<dbReference type="GO" id="GO:0008360">
    <property type="term" value="P:regulation of cell shape"/>
    <property type="evidence" value="ECO:0007669"/>
    <property type="project" value="UniProtKB-KW"/>
</dbReference>